<dbReference type="Pfam" id="PF00583">
    <property type="entry name" value="Acetyltransf_1"/>
    <property type="match status" value="2"/>
</dbReference>
<dbReference type="CDD" id="cd04301">
    <property type="entry name" value="NAT_SF"/>
    <property type="match status" value="2"/>
</dbReference>
<evidence type="ECO:0000313" key="2">
    <source>
        <dbReference type="EMBL" id="QQZ08974.1"/>
    </source>
</evidence>
<dbReference type="EMBL" id="CP065425">
    <property type="protein sequence ID" value="QQZ08974.1"/>
    <property type="molecule type" value="Genomic_DNA"/>
</dbReference>
<sequence>MLNTKELDDIKKLQLICEQEEKIQLKLNWEMLKSRNEKEKTDFLYYEDDQLIGFLGVYGFGNKVEVCGMIHPNHRRKGIFSKLFSKAINEIKNQNVSQILLNSPTRSFSGKEWLKTLPCQFSFSEHQMKWTETNLGEEEHIMIRPTTPDDIETEIQLDVQCFGFSEEEAKVYNQRIKKENAQDFFIIEEKQQKVGKIRIQHIKKEAWIYGFAILPEYQGQGIGRRAIKKILRQEHQNGFDIFLEVESKNANALKLYESCGFKAYDSQDYYEYK</sequence>
<dbReference type="RefSeq" id="WP_202778024.1">
    <property type="nucleotide sequence ID" value="NZ_CP065425.1"/>
</dbReference>
<dbReference type="Proteomes" id="UP000595691">
    <property type="component" value="Chromosome"/>
</dbReference>
<proteinExistence type="predicted"/>
<feature type="domain" description="N-acetyltransferase" evidence="1">
    <location>
        <begin position="1"/>
        <end position="147"/>
    </location>
</feature>
<dbReference type="PANTHER" id="PTHR43617:SF20">
    <property type="entry name" value="N-ALPHA-ACETYLTRANSFERASE RIMI"/>
    <property type="match status" value="1"/>
</dbReference>
<dbReference type="PROSITE" id="PS51186">
    <property type="entry name" value="GNAT"/>
    <property type="match status" value="2"/>
</dbReference>
<reference evidence="2 3" key="1">
    <citation type="submission" date="2020-11" db="EMBL/GenBank/DDBJ databases">
        <title>Taxonomic evaluation of the Bacillus sporothermodurans group of bacteria based on whole genome sequences.</title>
        <authorList>
            <person name="Fiedler G."/>
            <person name="Herbstmann A.-D."/>
            <person name="Doll E."/>
            <person name="Wenning M."/>
            <person name="Brinks E."/>
            <person name="Kabisch J."/>
            <person name="Breitenwieser F."/>
            <person name="Lappann M."/>
            <person name="Boehnlein C."/>
            <person name="Franz C."/>
        </authorList>
    </citation>
    <scope>NUCLEOTIDE SEQUENCE [LARGE SCALE GENOMIC DNA]</scope>
    <source>
        <strain evidence="2 3">JCM 19841</strain>
    </source>
</reference>
<keyword evidence="3" id="KW-1185">Reference proteome</keyword>
<evidence type="ECO:0000313" key="3">
    <source>
        <dbReference type="Proteomes" id="UP000595691"/>
    </source>
</evidence>
<evidence type="ECO:0000259" key="1">
    <source>
        <dbReference type="PROSITE" id="PS51186"/>
    </source>
</evidence>
<organism evidence="2 3">
    <name type="scientific">Heyndrickxia vini</name>
    <dbReference type="NCBI Taxonomy" id="1476025"/>
    <lineage>
        <taxon>Bacteria</taxon>
        <taxon>Bacillati</taxon>
        <taxon>Bacillota</taxon>
        <taxon>Bacilli</taxon>
        <taxon>Bacillales</taxon>
        <taxon>Bacillaceae</taxon>
        <taxon>Heyndrickxia</taxon>
    </lineage>
</organism>
<protein>
    <submittedName>
        <fullName evidence="2">GNAT family N-acetyltransferase</fullName>
    </submittedName>
</protein>
<dbReference type="SUPFAM" id="SSF55729">
    <property type="entry name" value="Acyl-CoA N-acyltransferases (Nat)"/>
    <property type="match status" value="2"/>
</dbReference>
<dbReference type="PANTHER" id="PTHR43617">
    <property type="entry name" value="L-AMINO ACID N-ACETYLTRANSFERASE"/>
    <property type="match status" value="1"/>
</dbReference>
<dbReference type="Gene3D" id="3.40.630.30">
    <property type="match status" value="2"/>
</dbReference>
<dbReference type="InterPro" id="IPR000182">
    <property type="entry name" value="GNAT_dom"/>
</dbReference>
<name>A0ABX7E164_9BACI</name>
<dbReference type="InterPro" id="IPR016181">
    <property type="entry name" value="Acyl_CoA_acyltransferase"/>
</dbReference>
<gene>
    <name evidence="2" type="ORF">I5776_18575</name>
</gene>
<feature type="domain" description="N-acetyltransferase" evidence="1">
    <location>
        <begin position="141"/>
        <end position="273"/>
    </location>
</feature>
<accession>A0ABX7E164</accession>
<dbReference type="InterPro" id="IPR050276">
    <property type="entry name" value="MshD_Acetyltransferase"/>
</dbReference>